<dbReference type="SUPFAM" id="SSF56436">
    <property type="entry name" value="C-type lectin-like"/>
    <property type="match status" value="2"/>
</dbReference>
<dbReference type="InterPro" id="IPR001304">
    <property type="entry name" value="C-type_lectin-like"/>
</dbReference>
<keyword evidence="5" id="KW-1185">Reference proteome</keyword>
<feature type="domain" description="C-type lectin" evidence="3">
    <location>
        <begin position="40"/>
        <end position="150"/>
    </location>
</feature>
<dbReference type="PANTHER" id="PTHR45710:SF36">
    <property type="entry name" value="C-TYPE LECTIN DOMAIN-CONTAINING PROTEIN"/>
    <property type="match status" value="1"/>
</dbReference>
<keyword evidence="2" id="KW-0472">Membrane</keyword>
<dbReference type="Pfam" id="PF00059">
    <property type="entry name" value="Lectin_C"/>
    <property type="match status" value="2"/>
</dbReference>
<dbReference type="GO" id="GO:0005886">
    <property type="term" value="C:plasma membrane"/>
    <property type="evidence" value="ECO:0007669"/>
    <property type="project" value="UniProtKB-SubCell"/>
</dbReference>
<name>A0A8C5FX57_GADMO</name>
<evidence type="ECO:0000256" key="2">
    <source>
        <dbReference type="SAM" id="Phobius"/>
    </source>
</evidence>
<organism evidence="4 5">
    <name type="scientific">Gadus morhua</name>
    <name type="common">Atlantic cod</name>
    <dbReference type="NCBI Taxonomy" id="8049"/>
    <lineage>
        <taxon>Eukaryota</taxon>
        <taxon>Metazoa</taxon>
        <taxon>Chordata</taxon>
        <taxon>Craniata</taxon>
        <taxon>Vertebrata</taxon>
        <taxon>Euteleostomi</taxon>
        <taxon>Actinopterygii</taxon>
        <taxon>Neopterygii</taxon>
        <taxon>Teleostei</taxon>
        <taxon>Neoteleostei</taxon>
        <taxon>Acanthomorphata</taxon>
        <taxon>Zeiogadaria</taxon>
        <taxon>Gadariae</taxon>
        <taxon>Gadiformes</taxon>
        <taxon>Gadoidei</taxon>
        <taxon>Gadidae</taxon>
        <taxon>Gadus</taxon>
    </lineage>
</organism>
<reference evidence="4" key="3">
    <citation type="submission" date="2025-09" db="UniProtKB">
        <authorList>
            <consortium name="Ensembl"/>
        </authorList>
    </citation>
    <scope>IDENTIFICATION</scope>
</reference>
<evidence type="ECO:0000313" key="4">
    <source>
        <dbReference type="Ensembl" id="ENSGMOP00000067628.1"/>
    </source>
</evidence>
<evidence type="ECO:0000313" key="5">
    <source>
        <dbReference type="Proteomes" id="UP000694546"/>
    </source>
</evidence>
<dbReference type="OMA" id="HYWIGAR"/>
<dbReference type="GeneTree" id="ENSGT01150000286973"/>
<dbReference type="Gene3D" id="3.10.100.10">
    <property type="entry name" value="Mannose-Binding Protein A, subunit A"/>
    <property type="match status" value="2"/>
</dbReference>
<dbReference type="AlphaFoldDB" id="A0A8C5FX57"/>
<dbReference type="PANTHER" id="PTHR45710">
    <property type="entry name" value="C-TYPE LECTIN DOMAIN-CONTAINING PROTEIN 180"/>
    <property type="match status" value="1"/>
</dbReference>
<feature type="domain" description="C-type lectin" evidence="3">
    <location>
        <begin position="220"/>
        <end position="333"/>
    </location>
</feature>
<keyword evidence="2" id="KW-0812">Transmembrane</keyword>
<accession>A0A8C5FX57</accession>
<dbReference type="PROSITE" id="PS50041">
    <property type="entry name" value="C_TYPE_LECTIN_2"/>
    <property type="match status" value="2"/>
</dbReference>
<reference evidence="4" key="1">
    <citation type="submission" date="2019-07" db="EMBL/GenBank/DDBJ databases">
        <authorList>
            <consortium name="Wellcome Sanger Institute Data Sharing"/>
        </authorList>
    </citation>
    <scope>NUCLEOTIDE SEQUENCE [LARGE SCALE GENOMIC DNA]</scope>
</reference>
<dbReference type="Ensembl" id="ENSGMOT00000028623.1">
    <property type="protein sequence ID" value="ENSGMOP00000067628.1"/>
    <property type="gene ID" value="ENSGMOG00000026607.1"/>
</dbReference>
<keyword evidence="2" id="KW-1133">Transmembrane helix</keyword>
<reference evidence="4" key="2">
    <citation type="submission" date="2025-08" db="UniProtKB">
        <authorList>
            <consortium name="Ensembl"/>
        </authorList>
    </citation>
    <scope>IDENTIFICATION</scope>
</reference>
<evidence type="ECO:0000259" key="3">
    <source>
        <dbReference type="PROSITE" id="PS50041"/>
    </source>
</evidence>
<evidence type="ECO:0000256" key="1">
    <source>
        <dbReference type="ARBA" id="ARBA00004401"/>
    </source>
</evidence>
<dbReference type="Proteomes" id="UP000694546">
    <property type="component" value="Chromosome 1"/>
</dbReference>
<proteinExistence type="predicted"/>
<dbReference type="SMART" id="SM00034">
    <property type="entry name" value="CLECT"/>
    <property type="match status" value="2"/>
</dbReference>
<feature type="transmembrane region" description="Helical" evidence="2">
    <location>
        <begin position="153"/>
        <end position="174"/>
    </location>
</feature>
<sequence>IYFNAVFIDMEQLLLTLKNLTEQRDSLLCKQECPDGWKKFCFKCYRTSKVVGSWNKSREFCVHYGADLVVVESKEELEFISRYCGNICLGQTDEAGEGTWRWVDGTVLSLDNPSWSRGGPDGDEDKNCLNRSLGTGRSQRPDTVSPPWCPIRAVVVLLGLLSVVLLAGLIGLAVKYKTVVEKTVSMDRDMEQLLLKLKNLTEQRVALLCIQCCPSGWVKFGCKCYLFSNKLSWNKSREYCVSHGAELVVADSKEEMDFITRYDSDIWLGATDEAGEGTWRWVDGTVLLLDDPSWSGGGPQGGGDKNCLRVVEEQNQYKWTDESCETRNWGLCQLNVIK</sequence>
<comment type="subcellular location">
    <subcellularLocation>
        <location evidence="1">Cell membrane</location>
        <topology evidence="1">Single-pass type II membrane protein</topology>
    </subcellularLocation>
</comment>
<dbReference type="InterPro" id="IPR050828">
    <property type="entry name" value="C-type_lectin/matrix_domain"/>
</dbReference>
<protein>
    <recommendedName>
        <fullName evidence="3">C-type lectin domain-containing protein</fullName>
    </recommendedName>
</protein>
<dbReference type="InterPro" id="IPR016187">
    <property type="entry name" value="CTDL_fold"/>
</dbReference>
<dbReference type="InterPro" id="IPR016186">
    <property type="entry name" value="C-type_lectin-like/link_sf"/>
</dbReference>